<evidence type="ECO:0000313" key="1">
    <source>
        <dbReference type="EMBL" id="VDO33315.1"/>
    </source>
</evidence>
<gene>
    <name evidence="1" type="ORF">OFLC_LOCUS2532</name>
</gene>
<keyword evidence="2" id="KW-1185">Reference proteome</keyword>
<reference evidence="1 2" key="2">
    <citation type="submission" date="2018-11" db="EMBL/GenBank/DDBJ databases">
        <authorList>
            <consortium name="Pathogen Informatics"/>
        </authorList>
    </citation>
    <scope>NUCLEOTIDE SEQUENCE [LARGE SCALE GENOMIC DNA]</scope>
</reference>
<reference evidence="3" key="1">
    <citation type="submission" date="2016-06" db="UniProtKB">
        <authorList>
            <consortium name="WormBaseParasite"/>
        </authorList>
    </citation>
    <scope>IDENTIFICATION</scope>
</reference>
<dbReference type="AlphaFoldDB" id="A0A183H4X2"/>
<dbReference type="WBParaSite" id="OFLC_0000253101-mRNA-1">
    <property type="protein sequence ID" value="OFLC_0000253101-mRNA-1"/>
    <property type="gene ID" value="OFLC_0000253101"/>
</dbReference>
<evidence type="ECO:0000313" key="2">
    <source>
        <dbReference type="Proteomes" id="UP000267606"/>
    </source>
</evidence>
<protein>
    <submittedName>
        <fullName evidence="1 3">Uncharacterized protein</fullName>
    </submittedName>
</protein>
<accession>A0A183H4X2</accession>
<proteinExistence type="predicted"/>
<name>A0A183H4X2_9BILA</name>
<sequence length="80" mass="9216">MSEGRFIYNLSYNNALRMIGPKLLYASSSMISETRGEIQFCIVADWAHGLQHNATTRLGRANEKFWCRIRLVVGSVFWCE</sequence>
<dbReference type="EMBL" id="UZAJ01001475">
    <property type="protein sequence ID" value="VDO33315.1"/>
    <property type="molecule type" value="Genomic_DNA"/>
</dbReference>
<dbReference type="Proteomes" id="UP000267606">
    <property type="component" value="Unassembled WGS sequence"/>
</dbReference>
<organism evidence="3">
    <name type="scientific">Onchocerca flexuosa</name>
    <dbReference type="NCBI Taxonomy" id="387005"/>
    <lineage>
        <taxon>Eukaryota</taxon>
        <taxon>Metazoa</taxon>
        <taxon>Ecdysozoa</taxon>
        <taxon>Nematoda</taxon>
        <taxon>Chromadorea</taxon>
        <taxon>Rhabditida</taxon>
        <taxon>Spirurina</taxon>
        <taxon>Spiruromorpha</taxon>
        <taxon>Filarioidea</taxon>
        <taxon>Onchocercidae</taxon>
        <taxon>Onchocerca</taxon>
    </lineage>
</organism>
<evidence type="ECO:0000313" key="3">
    <source>
        <dbReference type="WBParaSite" id="OFLC_0000253101-mRNA-1"/>
    </source>
</evidence>